<feature type="compositionally biased region" description="Pro residues" evidence="1">
    <location>
        <begin position="101"/>
        <end position="112"/>
    </location>
</feature>
<dbReference type="RefSeq" id="XP_020548620.1">
    <property type="nucleotide sequence ID" value="XM_020692961.1"/>
</dbReference>
<feature type="compositionally biased region" description="Pro residues" evidence="1">
    <location>
        <begin position="250"/>
        <end position="270"/>
    </location>
</feature>
<feature type="compositionally biased region" description="Pro residues" evidence="1">
    <location>
        <begin position="44"/>
        <end position="57"/>
    </location>
</feature>
<evidence type="ECO:0000256" key="1">
    <source>
        <dbReference type="SAM" id="MobiDB-lite"/>
    </source>
</evidence>
<feature type="compositionally biased region" description="Pro residues" evidence="1">
    <location>
        <begin position="278"/>
        <end position="292"/>
    </location>
</feature>
<feature type="region of interest" description="Disordered" evidence="1">
    <location>
        <begin position="235"/>
        <end position="292"/>
    </location>
</feature>
<organism evidence="3 4">
    <name type="scientific">Sesamum indicum</name>
    <name type="common">Oriental sesame</name>
    <name type="synonym">Sesamum orientale</name>
    <dbReference type="NCBI Taxonomy" id="4182"/>
    <lineage>
        <taxon>Eukaryota</taxon>
        <taxon>Viridiplantae</taxon>
        <taxon>Streptophyta</taxon>
        <taxon>Embryophyta</taxon>
        <taxon>Tracheophyta</taxon>
        <taxon>Spermatophyta</taxon>
        <taxon>Magnoliopsida</taxon>
        <taxon>eudicotyledons</taxon>
        <taxon>Gunneridae</taxon>
        <taxon>Pentapetalae</taxon>
        <taxon>asterids</taxon>
        <taxon>lamiids</taxon>
        <taxon>Lamiales</taxon>
        <taxon>Pedaliaceae</taxon>
        <taxon>Sesamum</taxon>
    </lineage>
</organism>
<dbReference type="OrthoDB" id="907635at2759"/>
<evidence type="ECO:0000313" key="6">
    <source>
        <dbReference type="RefSeq" id="XP_020548619.1"/>
    </source>
</evidence>
<sequence length="348" mass="37266">MNDSTGSISSGAMSNSNGSGISNRDMFLKQVNKNSHKIAKPFRKPLPPPTATPPILDPNPHNSGPSQLQSQQPPVYNINKNDFRDVVQRLTGSPAHERFPAQPPPVTHPRPPSSRLQRIRPPPLPQITNRPPQLVPRPLNDAGQRGAAQAQPFHPLPPLPVVHPPAESPISAYMRFLQSSASSPAPSPLWNRGPPIGPRPDALPPPSEFGQRAPFSPLPPMESPVSAYMRFLQSSPYSSSAAPPRGNGLGPPPPVPPHQQPPPPPQPPLVAPQQQQQLPPPPPSSAALPSPFPAMPLSPLPFGWVPSPRSPYGMISPSFLFSPAGQFGLPQVPLSPTLPVPSPRWKGM</sequence>
<evidence type="ECO:0000313" key="7">
    <source>
        <dbReference type="RefSeq" id="XP_020548620.1"/>
    </source>
</evidence>
<feature type="region of interest" description="Disordered" evidence="1">
    <location>
        <begin position="180"/>
        <end position="221"/>
    </location>
</feature>
<evidence type="ECO:0000313" key="5">
    <source>
        <dbReference type="RefSeq" id="XP_020548618.1"/>
    </source>
</evidence>
<dbReference type="RefSeq" id="XP_011074204.1">
    <property type="nucleotide sequence ID" value="XM_011075902.2"/>
</dbReference>
<keyword evidence="3" id="KW-1185">Reference proteome</keyword>
<feature type="compositionally biased region" description="Low complexity" evidence="1">
    <location>
        <begin position="58"/>
        <end position="74"/>
    </location>
</feature>
<evidence type="ECO:0000313" key="3">
    <source>
        <dbReference type="Proteomes" id="UP000504604"/>
    </source>
</evidence>
<accession>A0A6I9SVB9</accession>
<dbReference type="Proteomes" id="UP000504604">
    <property type="component" value="Linkage group LG3"/>
</dbReference>
<feature type="domain" description="VQ" evidence="2">
    <location>
        <begin position="72"/>
        <end position="96"/>
    </location>
</feature>
<feature type="region of interest" description="Disordered" evidence="1">
    <location>
        <begin position="1"/>
        <end position="79"/>
    </location>
</feature>
<dbReference type="RefSeq" id="XP_020548619.1">
    <property type="nucleotide sequence ID" value="XM_020692960.1"/>
</dbReference>
<dbReference type="Pfam" id="PF05678">
    <property type="entry name" value="VQ"/>
    <property type="match status" value="1"/>
</dbReference>
<protein>
    <submittedName>
        <fullName evidence="5 6">VQ motif-containing protein 9-like isoform X1</fullName>
    </submittedName>
    <submittedName>
        <fullName evidence="4">VQ motif-containing protein 9-like isoform X2</fullName>
    </submittedName>
</protein>
<feature type="compositionally biased region" description="Basic residues" evidence="1">
    <location>
        <begin position="34"/>
        <end position="43"/>
    </location>
</feature>
<reference evidence="4 5" key="1">
    <citation type="submission" date="2025-04" db="UniProtKB">
        <authorList>
            <consortium name="RefSeq"/>
        </authorList>
    </citation>
    <scope>IDENTIFICATION</scope>
</reference>
<proteinExistence type="predicted"/>
<evidence type="ECO:0000313" key="4">
    <source>
        <dbReference type="RefSeq" id="XP_011074204.1"/>
    </source>
</evidence>
<dbReference type="AlphaFoldDB" id="A0A6I9SVB9"/>
<name>A0A6I9SVB9_SESIN</name>
<dbReference type="PANTHER" id="PTHR33783">
    <property type="entry name" value="PROTEIN HAIKU1"/>
    <property type="match status" value="1"/>
</dbReference>
<evidence type="ECO:0000259" key="2">
    <source>
        <dbReference type="Pfam" id="PF05678"/>
    </source>
</evidence>
<feature type="compositionally biased region" description="Low complexity" evidence="1">
    <location>
        <begin position="235"/>
        <end position="244"/>
    </location>
</feature>
<dbReference type="RefSeq" id="XP_020548618.1">
    <property type="nucleotide sequence ID" value="XM_020692959.1"/>
</dbReference>
<feature type="compositionally biased region" description="Low complexity" evidence="1">
    <location>
        <begin position="1"/>
        <end position="23"/>
    </location>
</feature>
<dbReference type="PANTHER" id="PTHR33783:SF4">
    <property type="entry name" value="VQ MOTIF-CONTAINING PROTEIN 9"/>
    <property type="match status" value="1"/>
</dbReference>
<dbReference type="InterPro" id="IPR008889">
    <property type="entry name" value="VQ"/>
</dbReference>
<dbReference type="InterPro" id="IPR039612">
    <property type="entry name" value="VQ_5/9/14"/>
</dbReference>
<feature type="region of interest" description="Disordered" evidence="1">
    <location>
        <begin position="95"/>
        <end position="162"/>
    </location>
</feature>
<feature type="compositionally biased region" description="Pro residues" evidence="1">
    <location>
        <begin position="195"/>
        <end position="207"/>
    </location>
</feature>
<gene>
    <name evidence="4 5 6 7" type="primary">LOC105158973</name>
</gene>
<dbReference type="KEGG" id="sind:105158973"/>
<dbReference type="GeneID" id="105158973"/>